<evidence type="ECO:0000313" key="2">
    <source>
        <dbReference type="EMBL" id="EEF57516.1"/>
    </source>
</evidence>
<keyword evidence="3" id="KW-1185">Reference proteome</keyword>
<evidence type="ECO:0008006" key="4">
    <source>
        <dbReference type="Google" id="ProtNLM"/>
    </source>
</evidence>
<dbReference type="STRING" id="320771.Cflav_PD0525"/>
<sequence length="196" mass="21079" precursor="true">MINKTAGLLLSLALLAGIAEATEERFQVIRTTTPSPEGGFTERFLVLADTNCFSFTPGPGASVKALAQKGNIEISFNDGRIPIAMQVVSRDMSLPLDAARIQQQLRSRYPDAQITPILDSNSGLGDGFGFRLDYTTQAKARVILLTFTVPFPGGIITISQTALDEKHLAKHYVFGQLLNSLTTEKLKVAAPTAAAK</sequence>
<reference evidence="2 3" key="1">
    <citation type="journal article" date="2011" name="J. Bacteriol.">
        <title>Genome sequence of 'Pedosphaera parvula' Ellin514, an aerobic Verrucomicrobial isolate from pasture soil.</title>
        <authorList>
            <person name="Kant R."/>
            <person name="van Passel M.W."/>
            <person name="Sangwan P."/>
            <person name="Palva A."/>
            <person name="Lucas S."/>
            <person name="Copeland A."/>
            <person name="Lapidus A."/>
            <person name="Glavina Del Rio T."/>
            <person name="Dalin E."/>
            <person name="Tice H."/>
            <person name="Bruce D."/>
            <person name="Goodwin L."/>
            <person name="Pitluck S."/>
            <person name="Chertkov O."/>
            <person name="Larimer F.W."/>
            <person name="Land M.L."/>
            <person name="Hauser L."/>
            <person name="Brettin T.S."/>
            <person name="Detter J.C."/>
            <person name="Han S."/>
            <person name="de Vos W.M."/>
            <person name="Janssen P.H."/>
            <person name="Smidt H."/>
        </authorList>
    </citation>
    <scope>NUCLEOTIDE SEQUENCE [LARGE SCALE GENOMIC DNA]</scope>
    <source>
        <strain evidence="2 3">Ellin514</strain>
    </source>
</reference>
<name>B9XRJ7_PEDPL</name>
<evidence type="ECO:0000256" key="1">
    <source>
        <dbReference type="SAM" id="SignalP"/>
    </source>
</evidence>
<accession>B9XRJ7</accession>
<gene>
    <name evidence="2" type="ORF">Cflav_PD0525</name>
</gene>
<dbReference type="RefSeq" id="WP_007418430.1">
    <property type="nucleotide sequence ID" value="NZ_ABOX02000065.1"/>
</dbReference>
<feature type="chain" id="PRO_5002893197" description="DUF1795 domain-containing protein" evidence="1">
    <location>
        <begin position="22"/>
        <end position="196"/>
    </location>
</feature>
<proteinExistence type="predicted"/>
<keyword evidence="1" id="KW-0732">Signal</keyword>
<comment type="caution">
    <text evidence="2">The sequence shown here is derived from an EMBL/GenBank/DDBJ whole genome shotgun (WGS) entry which is preliminary data.</text>
</comment>
<protein>
    <recommendedName>
        <fullName evidence="4">DUF1795 domain-containing protein</fullName>
    </recommendedName>
</protein>
<organism evidence="2 3">
    <name type="scientific">Pedosphaera parvula (strain Ellin514)</name>
    <dbReference type="NCBI Taxonomy" id="320771"/>
    <lineage>
        <taxon>Bacteria</taxon>
        <taxon>Pseudomonadati</taxon>
        <taxon>Verrucomicrobiota</taxon>
        <taxon>Pedosphaerae</taxon>
        <taxon>Pedosphaerales</taxon>
        <taxon>Pedosphaeraceae</taxon>
        <taxon>Pedosphaera</taxon>
    </lineage>
</organism>
<dbReference type="AlphaFoldDB" id="B9XRJ7"/>
<dbReference type="EMBL" id="ABOX02000065">
    <property type="protein sequence ID" value="EEF57516.1"/>
    <property type="molecule type" value="Genomic_DNA"/>
</dbReference>
<feature type="signal peptide" evidence="1">
    <location>
        <begin position="1"/>
        <end position="21"/>
    </location>
</feature>
<evidence type="ECO:0000313" key="3">
    <source>
        <dbReference type="Proteomes" id="UP000003688"/>
    </source>
</evidence>
<dbReference type="Proteomes" id="UP000003688">
    <property type="component" value="Unassembled WGS sequence"/>
</dbReference>